<evidence type="ECO:0000313" key="1">
    <source>
        <dbReference type="EMBL" id="MBL4929319.1"/>
    </source>
</evidence>
<dbReference type="Pfam" id="PF10109">
    <property type="entry name" value="Phage_TAC_7"/>
    <property type="match status" value="1"/>
</dbReference>
<dbReference type="Proteomes" id="UP000619033">
    <property type="component" value="Unassembled WGS sequence"/>
</dbReference>
<sequence length="92" mass="10006">MAKDHIIDNGDGTVTVKLATPIKIDGASTSAVLMREPTVGDQMVAAAQAKNDEAKAEVNLFGNLCNLSPEDMRSLTMRNYGRLQDGFRFFTD</sequence>
<keyword evidence="2" id="KW-1185">Reference proteome</keyword>
<reference evidence="1" key="1">
    <citation type="submission" date="2021-01" db="EMBL/GenBank/DDBJ databases">
        <title>Genome seq and assembly of Tabrizicola sp. KVB23.</title>
        <authorList>
            <person name="Chhetri G."/>
        </authorList>
    </citation>
    <scope>NUCLEOTIDE SEQUENCE</scope>
    <source>
        <strain evidence="1">KVB23</strain>
    </source>
</reference>
<organism evidence="1 2">
    <name type="scientific">Fuscibacter oryzae</name>
    <dbReference type="NCBI Taxonomy" id="2803939"/>
    <lineage>
        <taxon>Bacteria</taxon>
        <taxon>Pseudomonadati</taxon>
        <taxon>Pseudomonadota</taxon>
        <taxon>Alphaproteobacteria</taxon>
        <taxon>Rhodobacterales</taxon>
        <taxon>Paracoccaceae</taxon>
        <taxon>Fuscibacter</taxon>
    </lineage>
</organism>
<dbReference type="EMBL" id="JAESVP010000007">
    <property type="protein sequence ID" value="MBL4929319.1"/>
    <property type="molecule type" value="Genomic_DNA"/>
</dbReference>
<proteinExistence type="predicted"/>
<evidence type="ECO:0000313" key="2">
    <source>
        <dbReference type="Proteomes" id="UP000619033"/>
    </source>
</evidence>
<protein>
    <submittedName>
        <fullName evidence="1">Phage tail assembly protein</fullName>
    </submittedName>
</protein>
<dbReference type="InterPro" id="IPR019289">
    <property type="entry name" value="Phage_tail_E/E"/>
</dbReference>
<name>A0A8J7SWV3_9RHOB</name>
<accession>A0A8J7SWV3</accession>
<gene>
    <name evidence="1" type="ORF">JI744_14525</name>
</gene>
<dbReference type="AlphaFoldDB" id="A0A8J7SWV3"/>
<dbReference type="RefSeq" id="WP_202661855.1">
    <property type="nucleotide sequence ID" value="NZ_JAESVP010000007.1"/>
</dbReference>
<comment type="caution">
    <text evidence="1">The sequence shown here is derived from an EMBL/GenBank/DDBJ whole genome shotgun (WGS) entry which is preliminary data.</text>
</comment>